<keyword evidence="3" id="KW-0677">Repeat</keyword>
<proteinExistence type="predicted"/>
<reference evidence="10 11" key="1">
    <citation type="journal article" date="2012" name="Science">
        <title>The Paleozoic origin of enzymatic lignin decomposition reconstructed from 31 fungal genomes.</title>
        <authorList>
            <person name="Floudas D."/>
            <person name="Binder M."/>
            <person name="Riley R."/>
            <person name="Barry K."/>
            <person name="Blanchette R.A."/>
            <person name="Henrissat B."/>
            <person name="Martinez A.T."/>
            <person name="Otillar R."/>
            <person name="Spatafora J.W."/>
            <person name="Yadav J.S."/>
            <person name="Aerts A."/>
            <person name="Benoit I."/>
            <person name="Boyd A."/>
            <person name="Carlson A."/>
            <person name="Copeland A."/>
            <person name="Coutinho P.M."/>
            <person name="de Vries R.P."/>
            <person name="Ferreira P."/>
            <person name="Findley K."/>
            <person name="Foster B."/>
            <person name="Gaskell J."/>
            <person name="Glotzer D."/>
            <person name="Gorecki P."/>
            <person name="Heitman J."/>
            <person name="Hesse C."/>
            <person name="Hori C."/>
            <person name="Igarashi K."/>
            <person name="Jurgens J.A."/>
            <person name="Kallen N."/>
            <person name="Kersten P."/>
            <person name="Kohler A."/>
            <person name="Kuees U."/>
            <person name="Kumar T.K.A."/>
            <person name="Kuo A."/>
            <person name="LaButti K."/>
            <person name="Larrondo L.F."/>
            <person name="Lindquist E."/>
            <person name="Ling A."/>
            <person name="Lombard V."/>
            <person name="Lucas S."/>
            <person name="Lundell T."/>
            <person name="Martin R."/>
            <person name="McLaughlin D.J."/>
            <person name="Morgenstern I."/>
            <person name="Morin E."/>
            <person name="Murat C."/>
            <person name="Nagy L.G."/>
            <person name="Nolan M."/>
            <person name="Ohm R.A."/>
            <person name="Patyshakuliyeva A."/>
            <person name="Rokas A."/>
            <person name="Ruiz-Duenas F.J."/>
            <person name="Sabat G."/>
            <person name="Salamov A."/>
            <person name="Samejima M."/>
            <person name="Schmutz J."/>
            <person name="Slot J.C."/>
            <person name="St John F."/>
            <person name="Stenlid J."/>
            <person name="Sun H."/>
            <person name="Sun S."/>
            <person name="Syed K."/>
            <person name="Tsang A."/>
            <person name="Wiebenga A."/>
            <person name="Young D."/>
            <person name="Pisabarro A."/>
            <person name="Eastwood D.C."/>
            <person name="Martin F."/>
            <person name="Cullen D."/>
            <person name="Grigoriev I.V."/>
            <person name="Hibbett D.S."/>
        </authorList>
    </citation>
    <scope>NUCLEOTIDE SEQUENCE</scope>
    <source>
        <strain evidence="11">FP-58527</strain>
    </source>
</reference>
<dbReference type="OrthoDB" id="8117402at2759"/>
<feature type="region of interest" description="Disordered" evidence="8">
    <location>
        <begin position="161"/>
        <end position="189"/>
    </location>
</feature>
<evidence type="ECO:0000256" key="7">
    <source>
        <dbReference type="PROSITE-ProRule" id="PRU00042"/>
    </source>
</evidence>
<name>S8E2S2_FOMSC</name>
<keyword evidence="5" id="KW-0862">Zinc</keyword>
<keyword evidence="6" id="KW-0539">Nucleus</keyword>
<evidence type="ECO:0000256" key="4">
    <source>
        <dbReference type="ARBA" id="ARBA00022771"/>
    </source>
</evidence>
<dbReference type="EMBL" id="KE504159">
    <property type="protein sequence ID" value="EPS99087.1"/>
    <property type="molecule type" value="Genomic_DNA"/>
</dbReference>
<dbReference type="Pfam" id="PF00096">
    <property type="entry name" value="zf-C2H2"/>
    <property type="match status" value="2"/>
</dbReference>
<dbReference type="PROSITE" id="PS00028">
    <property type="entry name" value="ZINC_FINGER_C2H2_1"/>
    <property type="match status" value="2"/>
</dbReference>
<dbReference type="Gene3D" id="3.30.160.60">
    <property type="entry name" value="Classic Zinc Finger"/>
    <property type="match status" value="2"/>
</dbReference>
<evidence type="ECO:0000256" key="8">
    <source>
        <dbReference type="SAM" id="MobiDB-lite"/>
    </source>
</evidence>
<dbReference type="InterPro" id="IPR050331">
    <property type="entry name" value="Zinc_finger"/>
</dbReference>
<evidence type="ECO:0000256" key="6">
    <source>
        <dbReference type="ARBA" id="ARBA00023242"/>
    </source>
</evidence>
<evidence type="ECO:0000256" key="3">
    <source>
        <dbReference type="ARBA" id="ARBA00022737"/>
    </source>
</evidence>
<accession>S8E2S2</accession>
<feature type="domain" description="C2H2-type" evidence="9">
    <location>
        <begin position="313"/>
        <end position="343"/>
    </location>
</feature>
<evidence type="ECO:0000256" key="5">
    <source>
        <dbReference type="ARBA" id="ARBA00022833"/>
    </source>
</evidence>
<keyword evidence="11" id="KW-1185">Reference proteome</keyword>
<organism evidence="10 11">
    <name type="scientific">Fomitopsis schrenkii</name>
    <name type="common">Brown rot fungus</name>
    <dbReference type="NCBI Taxonomy" id="2126942"/>
    <lineage>
        <taxon>Eukaryota</taxon>
        <taxon>Fungi</taxon>
        <taxon>Dikarya</taxon>
        <taxon>Basidiomycota</taxon>
        <taxon>Agaricomycotina</taxon>
        <taxon>Agaricomycetes</taxon>
        <taxon>Polyporales</taxon>
        <taxon>Fomitopsis</taxon>
    </lineage>
</organism>
<dbReference type="Proteomes" id="UP000015241">
    <property type="component" value="Unassembled WGS sequence"/>
</dbReference>
<dbReference type="PROSITE" id="PS50157">
    <property type="entry name" value="ZINC_FINGER_C2H2_2"/>
    <property type="match status" value="2"/>
</dbReference>
<dbReference type="PANTHER" id="PTHR16515">
    <property type="entry name" value="PR DOMAIN ZINC FINGER PROTEIN"/>
    <property type="match status" value="1"/>
</dbReference>
<evidence type="ECO:0000256" key="1">
    <source>
        <dbReference type="ARBA" id="ARBA00004123"/>
    </source>
</evidence>
<dbReference type="InParanoid" id="S8E2S2"/>
<dbReference type="GO" id="GO:0010468">
    <property type="term" value="P:regulation of gene expression"/>
    <property type="evidence" value="ECO:0007669"/>
    <property type="project" value="TreeGrafter"/>
</dbReference>
<keyword evidence="4 7" id="KW-0863">Zinc-finger</keyword>
<dbReference type="HOGENOM" id="CLU_778808_0_0_1"/>
<dbReference type="AlphaFoldDB" id="S8E2S2"/>
<dbReference type="GO" id="GO:0008270">
    <property type="term" value="F:zinc ion binding"/>
    <property type="evidence" value="ECO:0007669"/>
    <property type="project" value="UniProtKB-KW"/>
</dbReference>
<dbReference type="InterPro" id="IPR013087">
    <property type="entry name" value="Znf_C2H2_type"/>
</dbReference>
<dbReference type="InterPro" id="IPR036236">
    <property type="entry name" value="Znf_C2H2_sf"/>
</dbReference>
<sequence length="378" mass="41177">MPDTPFAQFYPSAAPLQYPATAKGQQDDSATFSLDEVDYSKQNFDFFHFGPGATGIVAPHPDQFESELDSSLAAFDAELSLLPIETTGDIFSFLRADTPTCGPPSTFTVSSESVSGYDSNYADSLSAYSFNAQSPNPNYAASNYSYTQDLDMDFKRMALPASAAPSQDDSQYATVSPNASIRSSPKMVPNVGRYSPQGFSPRGSFSDYEPAQPQHVRMVSSAASDYYPQAQVSKSFNYGGVSQQTVSPLNVSAVPGVPSIPMLNSPTMARKLDEMPQDPKKKYQCPSCPRAFARAYNLKTHIQTHDPNRAKPYVCHHKSCGRSFSRKHDLTRHLVSIHRSDVMPPSSSIGVGKGPRGWCDNCGKGWVGKDKGCDCDEK</sequence>
<feature type="domain" description="C2H2-type" evidence="9">
    <location>
        <begin position="283"/>
        <end position="310"/>
    </location>
</feature>
<evidence type="ECO:0000259" key="9">
    <source>
        <dbReference type="PROSITE" id="PS50157"/>
    </source>
</evidence>
<dbReference type="SUPFAM" id="SSF57667">
    <property type="entry name" value="beta-beta-alpha zinc fingers"/>
    <property type="match status" value="1"/>
</dbReference>
<comment type="subcellular location">
    <subcellularLocation>
        <location evidence="1">Nucleus</location>
    </subcellularLocation>
</comment>
<dbReference type="GO" id="GO:0005634">
    <property type="term" value="C:nucleus"/>
    <property type="evidence" value="ECO:0007669"/>
    <property type="project" value="UniProtKB-SubCell"/>
</dbReference>
<gene>
    <name evidence="10" type="ORF">FOMPIDRAFT_1024333</name>
</gene>
<evidence type="ECO:0000256" key="2">
    <source>
        <dbReference type="ARBA" id="ARBA00022723"/>
    </source>
</evidence>
<evidence type="ECO:0000313" key="11">
    <source>
        <dbReference type="Proteomes" id="UP000015241"/>
    </source>
</evidence>
<protein>
    <recommendedName>
        <fullName evidence="9">C2H2-type domain-containing protein</fullName>
    </recommendedName>
</protein>
<dbReference type="SMART" id="SM00355">
    <property type="entry name" value="ZnF_C2H2"/>
    <property type="match status" value="2"/>
</dbReference>
<dbReference type="PANTHER" id="PTHR16515:SF66">
    <property type="entry name" value="C2H2-TYPE DOMAIN-CONTAINING PROTEIN"/>
    <property type="match status" value="1"/>
</dbReference>
<evidence type="ECO:0000313" key="10">
    <source>
        <dbReference type="EMBL" id="EPS99087.1"/>
    </source>
</evidence>
<dbReference type="STRING" id="743788.S8E2S2"/>
<dbReference type="eggNOG" id="KOG1721">
    <property type="taxonomic scope" value="Eukaryota"/>
</dbReference>
<keyword evidence="2" id="KW-0479">Metal-binding</keyword>
<feature type="compositionally biased region" description="Polar residues" evidence="8">
    <location>
        <begin position="164"/>
        <end position="183"/>
    </location>
</feature>